<sequence>MREILFRGKRTDNGEWVCGYYVLRKRPYFKDKGVNVEHLIYDNMEIEDNDYKQFVDTMPISYVVDPKTISQYTGLTDKYDKKIFEGDIINVTPDITNRLMDVRWNDETLSWELTDVGTPAFGINHIFNTIDLAELEVESCYGERISFIVGNVYDNPELLKGGI</sequence>
<dbReference type="AlphaFoldDB" id="A0AAW6DZC4"/>
<dbReference type="InterPro" id="IPR023385">
    <property type="entry name" value="YopX-like_C"/>
</dbReference>
<name>A0AAW6DZC4_9FIRM</name>
<dbReference type="RefSeq" id="WP_195552030.1">
    <property type="nucleotide sequence ID" value="NZ_JADMNX010000009.1"/>
</dbReference>
<dbReference type="Proteomes" id="UP001211421">
    <property type="component" value="Unassembled WGS sequence"/>
</dbReference>
<proteinExistence type="predicted"/>
<reference evidence="2" key="1">
    <citation type="submission" date="2023-01" db="EMBL/GenBank/DDBJ databases">
        <title>Human gut microbiome strain richness.</title>
        <authorList>
            <person name="Chen-Liaw A."/>
        </authorList>
    </citation>
    <scope>NUCLEOTIDE SEQUENCE</scope>
    <source>
        <strain evidence="2">D59st1_B8_D59t2_181005</strain>
    </source>
</reference>
<dbReference type="SUPFAM" id="SSF159006">
    <property type="entry name" value="YopX-like"/>
    <property type="match status" value="1"/>
</dbReference>
<dbReference type="NCBIfam" id="TIGR01671">
    <property type="entry name" value="phage_TIGR01671"/>
    <property type="match status" value="1"/>
</dbReference>
<feature type="domain" description="YopX protein" evidence="1">
    <location>
        <begin position="31"/>
        <end position="160"/>
    </location>
</feature>
<evidence type="ECO:0000259" key="1">
    <source>
        <dbReference type="Pfam" id="PF09643"/>
    </source>
</evidence>
<evidence type="ECO:0000313" key="2">
    <source>
        <dbReference type="EMBL" id="MDB8742833.1"/>
    </source>
</evidence>
<dbReference type="Gene3D" id="2.30.30.290">
    <property type="entry name" value="YopX-like domains"/>
    <property type="match status" value="1"/>
</dbReference>
<organism evidence="2 3">
    <name type="scientific">Ruminococcus bicirculans</name>
    <name type="common">ex Wegman et al. 2014</name>
    <dbReference type="NCBI Taxonomy" id="1160721"/>
    <lineage>
        <taxon>Bacteria</taxon>
        <taxon>Bacillati</taxon>
        <taxon>Bacillota</taxon>
        <taxon>Clostridia</taxon>
        <taxon>Eubacteriales</taxon>
        <taxon>Oscillospiraceae</taxon>
        <taxon>Ruminococcus</taxon>
    </lineage>
</organism>
<dbReference type="Pfam" id="PF09643">
    <property type="entry name" value="YopX"/>
    <property type="match status" value="1"/>
</dbReference>
<gene>
    <name evidence="2" type="ORF">PNV70_12250</name>
</gene>
<accession>A0AAW6DZC4</accession>
<dbReference type="InterPro" id="IPR010024">
    <property type="entry name" value="CHP16711"/>
</dbReference>
<protein>
    <submittedName>
        <fullName evidence="2">YopX family protein</fullName>
    </submittedName>
</protein>
<comment type="caution">
    <text evidence="2">The sequence shown here is derived from an EMBL/GenBank/DDBJ whole genome shotgun (WGS) entry which is preliminary data.</text>
</comment>
<dbReference type="InterPro" id="IPR019096">
    <property type="entry name" value="YopX_protein"/>
</dbReference>
<evidence type="ECO:0000313" key="3">
    <source>
        <dbReference type="Proteomes" id="UP001211421"/>
    </source>
</evidence>
<dbReference type="EMBL" id="JAQMLS010000009">
    <property type="protein sequence ID" value="MDB8742833.1"/>
    <property type="molecule type" value="Genomic_DNA"/>
</dbReference>